<comment type="caution">
    <text evidence="15">The sequence shown here is derived from an EMBL/GenBank/DDBJ whole genome shotgun (WGS) entry which is preliminary data.</text>
</comment>
<dbReference type="SMART" id="SM01178">
    <property type="entry name" value="DUF4217"/>
    <property type="match status" value="1"/>
</dbReference>
<dbReference type="SMART" id="SM00487">
    <property type="entry name" value="DEXDc"/>
    <property type="match status" value="1"/>
</dbReference>
<comment type="catalytic activity">
    <reaction evidence="7 10">
        <text>ATP + H2O = ADP + phosphate + H(+)</text>
        <dbReference type="Rhea" id="RHEA:13065"/>
        <dbReference type="ChEBI" id="CHEBI:15377"/>
        <dbReference type="ChEBI" id="CHEBI:15378"/>
        <dbReference type="ChEBI" id="CHEBI:30616"/>
        <dbReference type="ChEBI" id="CHEBI:43474"/>
        <dbReference type="ChEBI" id="CHEBI:456216"/>
        <dbReference type="EC" id="3.6.4.13"/>
    </reaction>
</comment>
<dbReference type="Proteomes" id="UP001055712">
    <property type="component" value="Unassembled WGS sequence"/>
</dbReference>
<dbReference type="InterPro" id="IPR014001">
    <property type="entry name" value="Helicase_ATP-bd"/>
</dbReference>
<evidence type="ECO:0000256" key="1">
    <source>
        <dbReference type="ARBA" id="ARBA00022741"/>
    </source>
</evidence>
<evidence type="ECO:0000313" key="16">
    <source>
        <dbReference type="Proteomes" id="UP001055712"/>
    </source>
</evidence>
<dbReference type="Pfam" id="PF13959">
    <property type="entry name" value="CTE_SPB4"/>
    <property type="match status" value="1"/>
</dbReference>
<name>A0A9D4TZU7_CHLVU</name>
<evidence type="ECO:0000256" key="8">
    <source>
        <dbReference type="PROSITE-ProRule" id="PRU00552"/>
    </source>
</evidence>
<dbReference type="InterPro" id="IPR025313">
    <property type="entry name" value="SPB4-like_CTE"/>
</dbReference>
<feature type="domain" description="Helicase ATP-binding" evidence="12">
    <location>
        <begin position="104"/>
        <end position="279"/>
    </location>
</feature>
<keyword evidence="4 9" id="KW-0067">ATP-binding</keyword>
<dbReference type="SMART" id="SM00490">
    <property type="entry name" value="HELICc"/>
    <property type="match status" value="1"/>
</dbReference>
<dbReference type="GO" id="GO:0016787">
    <property type="term" value="F:hydrolase activity"/>
    <property type="evidence" value="ECO:0007669"/>
    <property type="project" value="UniProtKB-KW"/>
</dbReference>
<feature type="compositionally biased region" description="Low complexity" evidence="11">
    <location>
        <begin position="27"/>
        <end position="36"/>
    </location>
</feature>
<comment type="function">
    <text evidence="10">RNA helicase.</text>
</comment>
<dbReference type="EC" id="3.6.4.13" evidence="10"/>
<keyword evidence="1 9" id="KW-0547">Nucleotide-binding</keyword>
<organism evidence="15 16">
    <name type="scientific">Chlorella vulgaris</name>
    <name type="common">Green alga</name>
    <dbReference type="NCBI Taxonomy" id="3077"/>
    <lineage>
        <taxon>Eukaryota</taxon>
        <taxon>Viridiplantae</taxon>
        <taxon>Chlorophyta</taxon>
        <taxon>core chlorophytes</taxon>
        <taxon>Trebouxiophyceae</taxon>
        <taxon>Chlorellales</taxon>
        <taxon>Chlorellaceae</taxon>
        <taxon>Chlorella clade</taxon>
        <taxon>Chlorella</taxon>
    </lineage>
</organism>
<dbReference type="Pfam" id="PF00271">
    <property type="entry name" value="Helicase_C"/>
    <property type="match status" value="1"/>
</dbReference>
<reference evidence="15" key="1">
    <citation type="journal article" date="2019" name="Plant J.">
        <title>Chlorella vulgaris genome assembly and annotation reveals the molecular basis for metabolic acclimation to high light conditions.</title>
        <authorList>
            <person name="Cecchin M."/>
            <person name="Marcolungo L."/>
            <person name="Rossato M."/>
            <person name="Girolomoni L."/>
            <person name="Cosentino E."/>
            <person name="Cuine S."/>
            <person name="Li-Beisson Y."/>
            <person name="Delledonne M."/>
            <person name="Ballottari M."/>
        </authorList>
    </citation>
    <scope>NUCLEOTIDE SEQUENCE</scope>
    <source>
        <strain evidence="15">211/11P</strain>
    </source>
</reference>
<dbReference type="Pfam" id="PF00270">
    <property type="entry name" value="DEAD"/>
    <property type="match status" value="1"/>
</dbReference>
<dbReference type="OrthoDB" id="10259640at2759"/>
<sequence length="559" mass="61932">MVQLVKKRRKSSADALTLPVGGTAATAAPAAVGPPGSDVADGEHGHPLKKHKGSGGVEVERQTAAVSGIMSSQTFDQLDLTEQTKKAIQDMEFAYMTEVQARTIPQLLLGRDVLGAAKTGSGKTLAFLIPCVELLYRAKFMPRNGTGAIVILPTRELSLQIYNVTRDVMKHHTQTHGLVMGGANRRTEAEKLVKGVNLLVSTPGRLLDHLQNTKGFVYRNLACLVIDEADRILEIGFEEEMRQIVKILPKDRQTMLFSATQTTKVEDLARLSFKRKPLYVGIDDSKAVATREGLEQGYCVVPADKRFLLLFTFLKKNAGKKVMVFFSSCNSVKFHSELLNYIDISVAAIHGKQKQAKRTTTFFEFCQADSGILLCTDVAARGLDIPAVDWIIQYDPPDDPKEYIHRVGRTARGRSGRGRALLMLLPEELSFLKYLKAAKVPLNEYEFPTSKLSNVQSQLEKLVEKNYYLHQSAKEAFRSYILAYNSHHLKDTFNVHALDLKAVARSFGFATPPRVNINIESKAADTRKAQKAGQAADYRRSKSGRQFSTENPYGGGQRG</sequence>
<evidence type="ECO:0000256" key="9">
    <source>
        <dbReference type="RuleBase" id="RU000492"/>
    </source>
</evidence>
<evidence type="ECO:0000259" key="14">
    <source>
        <dbReference type="PROSITE" id="PS51195"/>
    </source>
</evidence>
<dbReference type="InterPro" id="IPR011545">
    <property type="entry name" value="DEAD/DEAH_box_helicase_dom"/>
</dbReference>
<dbReference type="CDD" id="cd18787">
    <property type="entry name" value="SF2_C_DEAD"/>
    <property type="match status" value="1"/>
</dbReference>
<dbReference type="SUPFAM" id="SSF52540">
    <property type="entry name" value="P-loop containing nucleoside triphosphate hydrolases"/>
    <property type="match status" value="1"/>
</dbReference>
<feature type="region of interest" description="Disordered" evidence="11">
    <location>
        <begin position="522"/>
        <end position="559"/>
    </location>
</feature>
<gene>
    <name evidence="15" type="ORF">D9Q98_001023</name>
</gene>
<feature type="region of interest" description="Disordered" evidence="11">
    <location>
        <begin position="27"/>
        <end position="57"/>
    </location>
</feature>
<dbReference type="InterPro" id="IPR014014">
    <property type="entry name" value="RNA_helicase_DEAD_Q_motif"/>
</dbReference>
<dbReference type="InterPro" id="IPR044773">
    <property type="entry name" value="DDX18/Has1_DEADc"/>
</dbReference>
<dbReference type="InterPro" id="IPR000629">
    <property type="entry name" value="RNA-helicase_DEAD-box_CS"/>
</dbReference>
<keyword evidence="2 9" id="KW-0378">Hydrolase</keyword>
<reference evidence="15" key="2">
    <citation type="submission" date="2020-11" db="EMBL/GenBank/DDBJ databases">
        <authorList>
            <person name="Cecchin M."/>
            <person name="Marcolungo L."/>
            <person name="Rossato M."/>
            <person name="Girolomoni L."/>
            <person name="Cosentino E."/>
            <person name="Cuine S."/>
            <person name="Li-Beisson Y."/>
            <person name="Delledonne M."/>
            <person name="Ballottari M."/>
        </authorList>
    </citation>
    <scope>NUCLEOTIDE SEQUENCE</scope>
    <source>
        <strain evidence="15">211/11P</strain>
        <tissue evidence="15">Whole cell</tissue>
    </source>
</reference>
<evidence type="ECO:0000256" key="5">
    <source>
        <dbReference type="ARBA" id="ARBA00022884"/>
    </source>
</evidence>
<dbReference type="PROSITE" id="PS51192">
    <property type="entry name" value="HELICASE_ATP_BIND_1"/>
    <property type="match status" value="1"/>
</dbReference>
<evidence type="ECO:0000259" key="12">
    <source>
        <dbReference type="PROSITE" id="PS51192"/>
    </source>
</evidence>
<evidence type="ECO:0000256" key="4">
    <source>
        <dbReference type="ARBA" id="ARBA00022840"/>
    </source>
</evidence>
<accession>A0A9D4TZU7</accession>
<evidence type="ECO:0000256" key="11">
    <source>
        <dbReference type="SAM" id="MobiDB-lite"/>
    </source>
</evidence>
<dbReference type="CDD" id="cd17942">
    <property type="entry name" value="DEADc_DDX18"/>
    <property type="match status" value="1"/>
</dbReference>
<dbReference type="GO" id="GO:0003723">
    <property type="term" value="F:RNA binding"/>
    <property type="evidence" value="ECO:0007669"/>
    <property type="project" value="UniProtKB-UniRule"/>
</dbReference>
<evidence type="ECO:0000313" key="15">
    <source>
        <dbReference type="EMBL" id="KAI3438600.1"/>
    </source>
</evidence>
<dbReference type="GO" id="GO:0003724">
    <property type="term" value="F:RNA helicase activity"/>
    <property type="evidence" value="ECO:0007669"/>
    <property type="project" value="UniProtKB-EC"/>
</dbReference>
<protein>
    <recommendedName>
        <fullName evidence="10">ATP-dependent RNA helicase</fullName>
        <ecNumber evidence="10">3.6.4.13</ecNumber>
    </recommendedName>
</protein>
<comment type="domain">
    <text evidence="10">The Q motif is unique to and characteristic of the DEAD box family of RNA helicases and controls ATP binding and hydrolysis.</text>
</comment>
<evidence type="ECO:0000256" key="10">
    <source>
        <dbReference type="RuleBase" id="RU365068"/>
    </source>
</evidence>
<dbReference type="PROSITE" id="PS51194">
    <property type="entry name" value="HELICASE_CTER"/>
    <property type="match status" value="1"/>
</dbReference>
<dbReference type="InterPro" id="IPR027417">
    <property type="entry name" value="P-loop_NTPase"/>
</dbReference>
<dbReference type="FunFam" id="3.40.50.300:FF:000379">
    <property type="entry name" value="RNA helicase"/>
    <property type="match status" value="1"/>
</dbReference>
<dbReference type="GO" id="GO:0005524">
    <property type="term" value="F:ATP binding"/>
    <property type="evidence" value="ECO:0007669"/>
    <property type="project" value="UniProtKB-UniRule"/>
</dbReference>
<evidence type="ECO:0000256" key="2">
    <source>
        <dbReference type="ARBA" id="ARBA00022801"/>
    </source>
</evidence>
<dbReference type="Gene3D" id="3.40.50.300">
    <property type="entry name" value="P-loop containing nucleotide triphosphate hydrolases"/>
    <property type="match status" value="2"/>
</dbReference>
<dbReference type="InterPro" id="IPR001650">
    <property type="entry name" value="Helicase_C-like"/>
</dbReference>
<dbReference type="EMBL" id="SIDB01000001">
    <property type="protein sequence ID" value="KAI3438600.1"/>
    <property type="molecule type" value="Genomic_DNA"/>
</dbReference>
<evidence type="ECO:0000256" key="7">
    <source>
        <dbReference type="ARBA" id="ARBA00047984"/>
    </source>
</evidence>
<feature type="domain" description="Helicase C-terminal" evidence="13">
    <location>
        <begin position="293"/>
        <end position="463"/>
    </location>
</feature>
<dbReference type="PROSITE" id="PS51195">
    <property type="entry name" value="Q_MOTIF"/>
    <property type="match status" value="1"/>
</dbReference>
<feature type="short sequence motif" description="Q motif" evidence="8">
    <location>
        <begin position="73"/>
        <end position="101"/>
    </location>
</feature>
<keyword evidence="5 10" id="KW-0694">RNA-binding</keyword>
<dbReference type="PROSITE" id="PS00039">
    <property type="entry name" value="DEAD_ATP_HELICASE"/>
    <property type="match status" value="1"/>
</dbReference>
<evidence type="ECO:0000256" key="6">
    <source>
        <dbReference type="ARBA" id="ARBA00024357"/>
    </source>
</evidence>
<proteinExistence type="inferred from homology"/>
<keyword evidence="16" id="KW-1185">Reference proteome</keyword>
<dbReference type="AlphaFoldDB" id="A0A9D4TZU7"/>
<comment type="similarity">
    <text evidence="6">Belongs to the DEAD box helicase family. DDX18/HAS1 subfamily.</text>
</comment>
<keyword evidence="3 9" id="KW-0347">Helicase</keyword>
<dbReference type="PANTHER" id="PTHR24031">
    <property type="entry name" value="RNA HELICASE"/>
    <property type="match status" value="1"/>
</dbReference>
<evidence type="ECO:0000259" key="13">
    <source>
        <dbReference type="PROSITE" id="PS51194"/>
    </source>
</evidence>
<evidence type="ECO:0000256" key="3">
    <source>
        <dbReference type="ARBA" id="ARBA00022806"/>
    </source>
</evidence>
<feature type="domain" description="DEAD-box RNA helicase Q" evidence="14">
    <location>
        <begin position="73"/>
        <end position="101"/>
    </location>
</feature>